<proteinExistence type="predicted"/>
<evidence type="ECO:0000313" key="3">
    <source>
        <dbReference type="Proteomes" id="UP000247973"/>
    </source>
</evidence>
<keyword evidence="1" id="KW-0472">Membrane</keyword>
<reference evidence="2 3" key="1">
    <citation type="submission" date="2018-03" db="EMBL/GenBank/DDBJ databases">
        <title>Genomic Encyclopedia of Archaeal and Bacterial Type Strains, Phase II (KMG-II): from individual species to whole genera.</title>
        <authorList>
            <person name="Goeker M."/>
        </authorList>
    </citation>
    <scope>NUCLEOTIDE SEQUENCE [LARGE SCALE GENOMIC DNA]</scope>
    <source>
        <strain evidence="2 3">DSM 100214</strain>
    </source>
</reference>
<accession>A0A2V3PTS6</accession>
<evidence type="ECO:0000256" key="1">
    <source>
        <dbReference type="SAM" id="Phobius"/>
    </source>
</evidence>
<dbReference type="AlphaFoldDB" id="A0A2V3PTS6"/>
<keyword evidence="1" id="KW-0812">Transmembrane</keyword>
<gene>
    <name evidence="2" type="ORF">CLV62_10385</name>
</gene>
<feature type="transmembrane region" description="Helical" evidence="1">
    <location>
        <begin position="69"/>
        <end position="87"/>
    </location>
</feature>
<comment type="caution">
    <text evidence="2">The sequence shown here is derived from an EMBL/GenBank/DDBJ whole genome shotgun (WGS) entry which is preliminary data.</text>
</comment>
<keyword evidence="1" id="KW-1133">Transmembrane helix</keyword>
<keyword evidence="3" id="KW-1185">Reference proteome</keyword>
<evidence type="ECO:0000313" key="2">
    <source>
        <dbReference type="EMBL" id="PXV67412.1"/>
    </source>
</evidence>
<feature type="transmembrane region" description="Helical" evidence="1">
    <location>
        <begin position="93"/>
        <end position="114"/>
    </location>
</feature>
<dbReference type="EMBL" id="QICL01000003">
    <property type="protein sequence ID" value="PXV67412.1"/>
    <property type="molecule type" value="Genomic_DNA"/>
</dbReference>
<dbReference type="Proteomes" id="UP000247973">
    <property type="component" value="Unassembled WGS sequence"/>
</dbReference>
<sequence>MLLQVKKQELKKREWLALNLSSLHKEALQAIEVLFYFTIFVANDTINMKGKDRPIFDAKCLKKYNIRKNFVFIGGIITFVLFLLFTINNTVEFAFWFALIVWLLYGFIFSLVIFSEEYYKPKQIMKRLSSAKYLYFDKAGFEVTENLTLKGSYKGFDIILYPQTIYKQKEKNVTYDVIETFYTINEESCLEKKEKNMSGKYNIGELFFQNQAVSFVPYKWCNPDYESIIEDLINILKREELKPLSKKDWDERIGNPLRLNTNLEEEQDELRRTKQIVKIGNILDIKYIKPKDK</sequence>
<protein>
    <submittedName>
        <fullName evidence="2">Uncharacterized protein</fullName>
    </submittedName>
</protein>
<organism evidence="2 3">
    <name type="scientific">Dysgonomonas alginatilytica</name>
    <dbReference type="NCBI Taxonomy" id="1605892"/>
    <lineage>
        <taxon>Bacteria</taxon>
        <taxon>Pseudomonadati</taxon>
        <taxon>Bacteroidota</taxon>
        <taxon>Bacteroidia</taxon>
        <taxon>Bacteroidales</taxon>
        <taxon>Dysgonomonadaceae</taxon>
        <taxon>Dysgonomonas</taxon>
    </lineage>
</organism>
<name>A0A2V3PTS6_9BACT</name>